<reference evidence="2 3" key="1">
    <citation type="submission" date="2008-02" db="EMBL/GenBank/DDBJ databases">
        <title>Genome sequence of Ureaplasma parvum serovar 3.</title>
        <authorList>
            <person name="Methe B.A."/>
            <person name="Glass J."/>
            <person name="Waites K."/>
            <person name="Shrivastava S."/>
        </authorList>
    </citation>
    <scope>NUCLEOTIDE SEQUENCE [LARGE SCALE GENOMIC DNA]</scope>
    <source>
        <strain evidence="3">ATCC 27815 / 27 / NCTC 11736</strain>
    </source>
</reference>
<name>A0A2C9DYD6_UREP2</name>
<dbReference type="Pfam" id="PF00583">
    <property type="entry name" value="Acetyltransf_1"/>
    <property type="match status" value="1"/>
</dbReference>
<gene>
    <name evidence="2" type="ordered locus">UPA3_0326</name>
</gene>
<organism evidence="2 3">
    <name type="scientific">Ureaplasma parvum serovar 3 (strain ATCC 27815 / 27 / NCTC 11736)</name>
    <dbReference type="NCBI Taxonomy" id="505682"/>
    <lineage>
        <taxon>Bacteria</taxon>
        <taxon>Bacillati</taxon>
        <taxon>Mycoplasmatota</taxon>
        <taxon>Mycoplasmoidales</taxon>
        <taxon>Mycoplasmoidaceae</taxon>
        <taxon>Ureaplasma</taxon>
    </lineage>
</organism>
<evidence type="ECO:0000259" key="1">
    <source>
        <dbReference type="PROSITE" id="PS51186"/>
    </source>
</evidence>
<dbReference type="EMBL" id="CP000942">
    <property type="protein sequence ID" value="ACA32913.1"/>
    <property type="molecule type" value="Genomic_DNA"/>
</dbReference>
<dbReference type="PANTHER" id="PTHR47542:SF2">
    <property type="entry name" value="ACYL-COA N-ACYLTRANSFERASES (NAT) SUPERFAMILY PROTEIN"/>
    <property type="match status" value="1"/>
</dbReference>
<dbReference type="CDD" id="cd04301">
    <property type="entry name" value="NAT_SF"/>
    <property type="match status" value="1"/>
</dbReference>
<sequence>MLKNLLIRPADQKDLNDIAIFENRFFLNDCYSMRNLEEIFHNSNYQIIIVEYEQKNIAYLIYMKSVDFNEILKIGVDENYRNLKIGSLLIDLLKQKKQNILLEVSDLNTNALNFYLKHGFIKQNIRKRYYANGSDAILMIWKYNQT</sequence>
<dbReference type="RefSeq" id="WP_006688620.1">
    <property type="nucleotide sequence ID" value="NC_010503.1"/>
</dbReference>
<dbReference type="HOGENOM" id="CLU_013985_23_0_14"/>
<dbReference type="SUPFAM" id="SSF55729">
    <property type="entry name" value="Acyl-CoA N-acyltransferases (Nat)"/>
    <property type="match status" value="1"/>
</dbReference>
<proteinExistence type="predicted"/>
<dbReference type="GeneID" id="29672507"/>
<dbReference type="InterPro" id="IPR000182">
    <property type="entry name" value="GNAT_dom"/>
</dbReference>
<dbReference type="Gene3D" id="3.40.630.30">
    <property type="match status" value="1"/>
</dbReference>
<dbReference type="PROSITE" id="PS51186">
    <property type="entry name" value="GNAT"/>
    <property type="match status" value="1"/>
</dbReference>
<dbReference type="Proteomes" id="UP000002162">
    <property type="component" value="Chromosome"/>
</dbReference>
<dbReference type="InterPro" id="IPR016181">
    <property type="entry name" value="Acyl_CoA_acyltransferase"/>
</dbReference>
<evidence type="ECO:0000313" key="2">
    <source>
        <dbReference type="EMBL" id="ACA32913.1"/>
    </source>
</evidence>
<dbReference type="PANTHER" id="PTHR47542">
    <property type="entry name" value="ACYL-COA N-ACYLTRANSFERASES (NAT) SUPERFAMILY PROTEIN"/>
    <property type="match status" value="1"/>
</dbReference>
<dbReference type="KEGG" id="upa:UPA3_0326"/>
<accession>A0A2C9DYD6</accession>
<protein>
    <submittedName>
        <fullName evidence="2">N-acetyltransferase complex, probable ribosomal protein-alanine-acetyltransferase subunit</fullName>
    </submittedName>
</protein>
<keyword evidence="2" id="KW-0808">Transferase</keyword>
<dbReference type="GO" id="GO:0016747">
    <property type="term" value="F:acyltransferase activity, transferring groups other than amino-acyl groups"/>
    <property type="evidence" value="ECO:0007669"/>
    <property type="project" value="InterPro"/>
</dbReference>
<dbReference type="AlphaFoldDB" id="A0A2C9DYD6"/>
<evidence type="ECO:0000313" key="3">
    <source>
        <dbReference type="Proteomes" id="UP000002162"/>
    </source>
</evidence>
<feature type="domain" description="N-acetyltransferase" evidence="1">
    <location>
        <begin position="5"/>
        <end position="144"/>
    </location>
</feature>